<dbReference type="CDD" id="cd03416">
    <property type="entry name" value="CbiX_SirB_N"/>
    <property type="match status" value="1"/>
</dbReference>
<keyword evidence="1" id="KW-0479">Metal-binding</keyword>
<dbReference type="InterPro" id="IPR050963">
    <property type="entry name" value="Sirohydro_Cobaltochel/CbiX"/>
</dbReference>
<name>A0ABY5E0F6_9BACT</name>
<organism evidence="3 4">
    <name type="scientific">Arcobacter roscoffensis</name>
    <dbReference type="NCBI Taxonomy" id="2961520"/>
    <lineage>
        <taxon>Bacteria</taxon>
        <taxon>Pseudomonadati</taxon>
        <taxon>Campylobacterota</taxon>
        <taxon>Epsilonproteobacteria</taxon>
        <taxon>Campylobacterales</taxon>
        <taxon>Arcobacteraceae</taxon>
        <taxon>Arcobacter</taxon>
    </lineage>
</organism>
<sequence length="123" mass="13871">MNTLLVIAHGSRLKESNEEIIKFAKSIKDLSDDSFDVKYAYLELAEPSIFESLDSCIKNNPSGKIKILPYFLAKGKHVKVDIPNEIDKIKELYKNANIEVLPHLGKIDGLAQLIINNYALNEK</sequence>
<keyword evidence="4" id="KW-1185">Reference proteome</keyword>
<protein>
    <submittedName>
        <fullName evidence="3">CbiX/SirB N-terminal domain-containing protein</fullName>
    </submittedName>
</protein>
<dbReference type="Gene3D" id="3.40.50.1400">
    <property type="match status" value="1"/>
</dbReference>
<dbReference type="PANTHER" id="PTHR33542:SF3">
    <property type="entry name" value="SIROHYDROCHLORIN FERROCHELATASE, CHLOROPLASTIC"/>
    <property type="match status" value="1"/>
</dbReference>
<dbReference type="Proteomes" id="UP001060012">
    <property type="component" value="Chromosome"/>
</dbReference>
<evidence type="ECO:0000256" key="1">
    <source>
        <dbReference type="ARBA" id="ARBA00022723"/>
    </source>
</evidence>
<dbReference type="EMBL" id="CP100595">
    <property type="protein sequence ID" value="UTJ05181.1"/>
    <property type="molecule type" value="Genomic_DNA"/>
</dbReference>
<reference evidence="3" key="1">
    <citation type="submission" date="2022-07" db="EMBL/GenBank/DDBJ databases">
        <title>Arcobacter roscoffensis sp. nov., a marine bacterium isolated from coastal seawater collected from Roscoff, France.</title>
        <authorList>
            <person name="Pascual J."/>
            <person name="Lepeaux C."/>
            <person name="Methner A."/>
            <person name="Overmann J."/>
        </authorList>
    </citation>
    <scope>NUCLEOTIDE SEQUENCE</scope>
    <source>
        <strain evidence="3">ARW1-2F2</strain>
    </source>
</reference>
<gene>
    <name evidence="3" type="ORF">NJU99_07835</name>
</gene>
<evidence type="ECO:0000256" key="2">
    <source>
        <dbReference type="ARBA" id="ARBA00023239"/>
    </source>
</evidence>
<keyword evidence="2" id="KW-0456">Lyase</keyword>
<dbReference type="Pfam" id="PF01903">
    <property type="entry name" value="CbiX"/>
    <property type="match status" value="1"/>
</dbReference>
<proteinExistence type="predicted"/>
<evidence type="ECO:0000313" key="3">
    <source>
        <dbReference type="EMBL" id="UTJ05181.1"/>
    </source>
</evidence>
<accession>A0ABY5E0F6</accession>
<dbReference type="InterPro" id="IPR002762">
    <property type="entry name" value="CbiX-like"/>
</dbReference>
<evidence type="ECO:0000313" key="4">
    <source>
        <dbReference type="Proteomes" id="UP001060012"/>
    </source>
</evidence>
<dbReference type="RefSeq" id="WP_254575362.1">
    <property type="nucleotide sequence ID" value="NZ_CP100595.1"/>
</dbReference>
<dbReference type="SUPFAM" id="SSF53800">
    <property type="entry name" value="Chelatase"/>
    <property type="match status" value="1"/>
</dbReference>
<dbReference type="PANTHER" id="PTHR33542">
    <property type="entry name" value="SIROHYDROCHLORIN FERROCHELATASE, CHLOROPLASTIC"/>
    <property type="match status" value="1"/>
</dbReference>